<dbReference type="EMBL" id="WMIB01000024">
    <property type="protein sequence ID" value="MTH55221.1"/>
    <property type="molecule type" value="Genomic_DNA"/>
</dbReference>
<accession>A0A7X2S9P1</accession>
<keyword evidence="3" id="KW-1185">Reference proteome</keyword>
<evidence type="ECO:0000313" key="2">
    <source>
        <dbReference type="EMBL" id="MTH55221.1"/>
    </source>
</evidence>
<dbReference type="RefSeq" id="WP_155113713.1">
    <property type="nucleotide sequence ID" value="NZ_WMIB01000024.1"/>
</dbReference>
<name>A0A7X2S9P1_9BACI</name>
<gene>
    <name evidence="2" type="ORF">GKZ89_17620</name>
</gene>
<evidence type="ECO:0000313" key="3">
    <source>
        <dbReference type="Proteomes" id="UP000434639"/>
    </source>
</evidence>
<sequence length="318" mass="35300">MKRVFSTFCAALLVLCFASGTTNAVTVDAGSAYFGRAAADGTDVHTGASAENRKALELDGYEEFLILEEKTNAAGEDWVKIRTSEVTGWILENEVKPVGIEALEVLPIKDTVTRYEPSEDGEIKFALPQWHTLFVNQKETSDGTRWVEANNNLSYEKTEGAQYSNGWIKLEDLTLPKEKTAFKSMIIAKSAAVYKDAFLSSQTGVLNYETPVTIKAQYFPFPDPARYKIQYRENGELREGWVNYTSVKTEDAHEPVLIKEFSNGAVIREGASNSYPAAGKLKAGMLAEPIGQFYDGSEFWLRLQLSDGKAGWIRSAEL</sequence>
<feature type="signal peptide" evidence="1">
    <location>
        <begin position="1"/>
        <end position="24"/>
    </location>
</feature>
<feature type="chain" id="PRO_5031179269" description="SH3b domain-containing protein" evidence="1">
    <location>
        <begin position="25"/>
        <end position="318"/>
    </location>
</feature>
<organism evidence="2 3">
    <name type="scientific">Metabacillus mangrovi</name>
    <dbReference type="NCBI Taxonomy" id="1491830"/>
    <lineage>
        <taxon>Bacteria</taxon>
        <taxon>Bacillati</taxon>
        <taxon>Bacillota</taxon>
        <taxon>Bacilli</taxon>
        <taxon>Bacillales</taxon>
        <taxon>Bacillaceae</taxon>
        <taxon>Metabacillus</taxon>
    </lineage>
</organism>
<reference evidence="2 3" key="1">
    <citation type="journal article" date="2017" name="Int. J. Syst. Evol. Microbiol.">
        <title>Bacillus mangrovi sp. nov., isolated from a sediment sample from a mangrove forest.</title>
        <authorList>
            <person name="Gupta V."/>
            <person name="Singh P.K."/>
            <person name="Korpole S."/>
            <person name="Tanuku N.R.S."/>
            <person name="Pinnaka A.K."/>
        </authorList>
    </citation>
    <scope>NUCLEOTIDE SEQUENCE [LARGE SCALE GENOMIC DNA]</scope>
    <source>
        <strain evidence="2 3">KCTC 33872</strain>
    </source>
</reference>
<dbReference type="AlphaFoldDB" id="A0A7X2S9P1"/>
<proteinExistence type="predicted"/>
<evidence type="ECO:0008006" key="4">
    <source>
        <dbReference type="Google" id="ProtNLM"/>
    </source>
</evidence>
<dbReference type="Gene3D" id="2.30.30.40">
    <property type="entry name" value="SH3 Domains"/>
    <property type="match status" value="1"/>
</dbReference>
<dbReference type="OrthoDB" id="2930656at2"/>
<dbReference type="Proteomes" id="UP000434639">
    <property type="component" value="Unassembled WGS sequence"/>
</dbReference>
<keyword evidence="1" id="KW-0732">Signal</keyword>
<comment type="caution">
    <text evidence="2">The sequence shown here is derived from an EMBL/GenBank/DDBJ whole genome shotgun (WGS) entry which is preliminary data.</text>
</comment>
<protein>
    <recommendedName>
        <fullName evidence="4">SH3b domain-containing protein</fullName>
    </recommendedName>
</protein>
<evidence type="ECO:0000256" key="1">
    <source>
        <dbReference type="SAM" id="SignalP"/>
    </source>
</evidence>